<feature type="domain" description="Helicase ATP-binding" evidence="5">
    <location>
        <begin position="575"/>
        <end position="735"/>
    </location>
</feature>
<organism evidence="7 8">
    <name type="scientific">Shewanella algidipiscicola</name>
    <dbReference type="NCBI Taxonomy" id="614070"/>
    <lineage>
        <taxon>Bacteria</taxon>
        <taxon>Pseudomonadati</taxon>
        <taxon>Pseudomonadota</taxon>
        <taxon>Gammaproteobacteria</taxon>
        <taxon>Alteromonadales</taxon>
        <taxon>Shewanellaceae</taxon>
        <taxon>Shewanella</taxon>
    </lineage>
</organism>
<dbReference type="InterPro" id="IPR014001">
    <property type="entry name" value="Helicase_ATP-bd"/>
</dbReference>
<dbReference type="CDD" id="cd18793">
    <property type="entry name" value="SF2_C_SNF"/>
    <property type="match status" value="1"/>
</dbReference>
<dbReference type="SMART" id="SM00490">
    <property type="entry name" value="HELICc"/>
    <property type="match status" value="1"/>
</dbReference>
<keyword evidence="3" id="KW-0862">Zinc</keyword>
<reference evidence="7 8" key="1">
    <citation type="submission" date="2021-05" db="EMBL/GenBank/DDBJ databases">
        <title>Molecular characterization for Shewanella algae harboring chromosomal blaOXA-55-like strains isolated from clinical and environment sample.</title>
        <authorList>
            <person name="Ohama Y."/>
            <person name="Aoki K."/>
            <person name="Harada S."/>
            <person name="Moriya K."/>
            <person name="Ishii Y."/>
            <person name="Tateda K."/>
        </authorList>
    </citation>
    <scope>NUCLEOTIDE SEQUENCE [LARGE SCALE GENOMIC DNA]</scope>
    <source>
        <strain evidence="7 8">LMG 23746</strain>
    </source>
</reference>
<evidence type="ECO:0000313" key="8">
    <source>
        <dbReference type="Proteomes" id="UP000761574"/>
    </source>
</evidence>
<evidence type="ECO:0000259" key="4">
    <source>
        <dbReference type="PROSITE" id="PS50966"/>
    </source>
</evidence>
<dbReference type="Pfam" id="PF00271">
    <property type="entry name" value="Helicase_C"/>
    <property type="match status" value="1"/>
</dbReference>
<dbReference type="PROSITE" id="PS50966">
    <property type="entry name" value="ZF_SWIM"/>
    <property type="match status" value="1"/>
</dbReference>
<protein>
    <recommendedName>
        <fullName evidence="9">Helicase</fullName>
    </recommendedName>
</protein>
<dbReference type="PROSITE" id="PS51194">
    <property type="entry name" value="HELICASE_CTER"/>
    <property type="match status" value="1"/>
</dbReference>
<dbReference type="CDD" id="cd18012">
    <property type="entry name" value="DEXQc_arch_SWI2_SNF2"/>
    <property type="match status" value="1"/>
</dbReference>
<keyword evidence="2" id="KW-0547">Nucleotide-binding</keyword>
<dbReference type="Proteomes" id="UP000761574">
    <property type="component" value="Unassembled WGS sequence"/>
</dbReference>
<dbReference type="InterPro" id="IPR000330">
    <property type="entry name" value="SNF2_N"/>
</dbReference>
<dbReference type="InterPro" id="IPR001650">
    <property type="entry name" value="Helicase_C-like"/>
</dbReference>
<keyword evidence="3" id="KW-0479">Metal-binding</keyword>
<evidence type="ECO:0000256" key="2">
    <source>
        <dbReference type="ARBA" id="ARBA00022806"/>
    </source>
</evidence>
<dbReference type="InterPro" id="IPR049730">
    <property type="entry name" value="SNF2/RAD54-like_C"/>
</dbReference>
<evidence type="ECO:0000256" key="3">
    <source>
        <dbReference type="PROSITE-ProRule" id="PRU00325"/>
    </source>
</evidence>
<sequence length="1072" mass="119944">MSLFALTQVFAHQQVFAGLQLLLAGQLNDVKLSATEIAGHFTTEQGHYAAHLSLVPSDRFSGHCSCQAANCTHIAALAIEHLAQQSNNTNERSRRIDTAIRLFKSEANQEFDPFPAMARHRVLYVIYGDEGALRLSVHKGYLNKNGTYQLRDTLGFDIIGSAPLPKYVSQTDQQLLSLLKAQLSGDEILAQFQQIDLTLPHGLTSDFYRLLCACGRSFYQTLTKSPLRCDVHYDEDYVDTHFLVPVSDQVYVEPVSGTIVIDERQNAELNQQLLEHIDRDGEWQPCIEVVRHSIDFPWQMQAMQPLDVAVFTMVHRGVAYSLAQLLYIACDHQPLLGQIAQYQLQLNALPLVSHCFEPPIAMSVQAGTRVIPDDVSEHAVFFRQLSLAGWHVHFAAKNRFVKLAANTWYAEINTPNADWFELSLGVEVDGERVNILPLLINLIRQGKLTDKAGREPVSLELESGEILILPATRVARILSVLGELFDTQPLNEAQHLALPRHQLARLPQLDDAMRQDLTDKRTKALKWFGATWLKKQAKALTAYLRANPKAAAFSAPAGLKAELRPYQAQGVSWLQFLKQHHFAGILADDMGLGKTIQTLCSLLLDKQQGLLTAPVLIIAPTSLLSNWQREAATFAPSLTTLVWSGRARHEQLSQLNKVDMVITSYGILAQDAQLLLAQQWYQVILDEAQTIKNSRSQVTKLVNKLKTQHRLCLTGTPMENHLGELWSLFNFLMPGFLGTAAQYQRQFKLPIEKDQCDTARRKLAQRIAPFMLRRTKAEVATELPKKTVINTLIELSETQADLYETIRLTVAEQLQLALLQTGAKANRLAISNALLKLRQVCCHPAMLKLGNVSDTRQPTEVEYLDKGHDSGASEAAEAKLTSVAVQLAELIDDGPQVSSKLAWLANKLPNMIEDGRNILIFSSFTTMLDLIAAQLNQQGIDYEMLTGKSRHRDKSIDRFRRGEVNVFLISLKAGGSGLNLTEADVVIHVDPWWNPAAEEQASDRAYRIGQQKPVFVYKLICQNTVEERIQQLQQSKQALAQSMYQTESLSVAEMNSNDWLALLQPIDDVPPS</sequence>
<name>A0ABQ4PHY5_9GAMM</name>
<evidence type="ECO:0000256" key="1">
    <source>
        <dbReference type="ARBA" id="ARBA00022801"/>
    </source>
</evidence>
<feature type="domain" description="Helicase C-terminal" evidence="6">
    <location>
        <begin position="896"/>
        <end position="1050"/>
    </location>
</feature>
<evidence type="ECO:0000313" key="7">
    <source>
        <dbReference type="EMBL" id="GIU47069.1"/>
    </source>
</evidence>
<comment type="caution">
    <text evidence="7">The sequence shown here is derived from an EMBL/GenBank/DDBJ whole genome shotgun (WGS) entry which is preliminary data.</text>
</comment>
<dbReference type="InterPro" id="IPR027417">
    <property type="entry name" value="P-loop_NTPase"/>
</dbReference>
<dbReference type="EMBL" id="BPFB01000020">
    <property type="protein sequence ID" value="GIU47069.1"/>
    <property type="molecule type" value="Genomic_DNA"/>
</dbReference>
<keyword evidence="3" id="KW-0863">Zinc-finger</keyword>
<dbReference type="InterPro" id="IPR007527">
    <property type="entry name" value="Znf_SWIM"/>
</dbReference>
<evidence type="ECO:0000259" key="6">
    <source>
        <dbReference type="PROSITE" id="PS51194"/>
    </source>
</evidence>
<feature type="domain" description="SWIM-type" evidence="4">
    <location>
        <begin position="48"/>
        <end position="82"/>
    </location>
</feature>
<evidence type="ECO:0000259" key="5">
    <source>
        <dbReference type="PROSITE" id="PS51192"/>
    </source>
</evidence>
<dbReference type="SMART" id="SM00487">
    <property type="entry name" value="DEXDc"/>
    <property type="match status" value="1"/>
</dbReference>
<keyword evidence="2" id="KW-0347">Helicase</keyword>
<keyword evidence="2" id="KW-0067">ATP-binding</keyword>
<proteinExistence type="predicted"/>
<dbReference type="Gene3D" id="3.40.50.10810">
    <property type="entry name" value="Tandem AAA-ATPase domain"/>
    <property type="match status" value="1"/>
</dbReference>
<dbReference type="Pfam" id="PF00176">
    <property type="entry name" value="SNF2-rel_dom"/>
    <property type="match status" value="1"/>
</dbReference>
<dbReference type="InterPro" id="IPR038718">
    <property type="entry name" value="SNF2-like_sf"/>
</dbReference>
<dbReference type="Gene3D" id="3.40.50.300">
    <property type="entry name" value="P-loop containing nucleotide triphosphate hydrolases"/>
    <property type="match status" value="1"/>
</dbReference>
<gene>
    <name evidence="7" type="ORF">TUM4630_19670</name>
</gene>
<keyword evidence="8" id="KW-1185">Reference proteome</keyword>
<accession>A0ABQ4PHY5</accession>
<dbReference type="PROSITE" id="PS51192">
    <property type="entry name" value="HELICASE_ATP_BIND_1"/>
    <property type="match status" value="1"/>
</dbReference>
<dbReference type="PANTHER" id="PTHR10799">
    <property type="entry name" value="SNF2/RAD54 HELICASE FAMILY"/>
    <property type="match status" value="1"/>
</dbReference>
<keyword evidence="1" id="KW-0378">Hydrolase</keyword>
<dbReference type="SUPFAM" id="SSF52540">
    <property type="entry name" value="P-loop containing nucleoside triphosphate hydrolases"/>
    <property type="match status" value="2"/>
</dbReference>
<evidence type="ECO:0008006" key="9">
    <source>
        <dbReference type="Google" id="ProtNLM"/>
    </source>
</evidence>